<sequence length="89" mass="10752">MPWFNELIKKFRNYPLTDENLDKVVETFNDFFKEYNEKDNFFSNSEDTDFENPSTSAPLTQLKENKKTDLDKLIRQLDYFLIELDSKIK</sequence>
<proteinExistence type="predicted"/>
<accession>A0ABM8JKE5</accession>
<reference evidence="2" key="1">
    <citation type="journal article" date="2024" name="FEMS Microbiol. Lett.">
        <title>Genomic insights into Spiroplasma endosymbionts that induce male-killing and protective phenotypes in the pea aphid.</title>
        <authorList>
            <person name="Arai H."/>
            <person name="Legeai F."/>
            <person name="Kageyama D."/>
            <person name="Sugio A."/>
            <person name="Simon J.C."/>
        </authorList>
    </citation>
    <scope>NUCLEOTIDE SEQUENCE [LARGE SCALE GENOMIC DNA]</scope>
    <source>
        <strain evidence="2">sAp269</strain>
    </source>
</reference>
<keyword evidence="2" id="KW-1185">Reference proteome</keyword>
<organism evidence="1 2">
    <name type="scientific">Spiroplasma ixodetis</name>
    <dbReference type="NCBI Taxonomy" id="2141"/>
    <lineage>
        <taxon>Bacteria</taxon>
        <taxon>Bacillati</taxon>
        <taxon>Mycoplasmatota</taxon>
        <taxon>Mollicutes</taxon>
        <taxon>Entomoplasmatales</taxon>
        <taxon>Spiroplasmataceae</taxon>
        <taxon>Spiroplasma</taxon>
    </lineage>
</organism>
<dbReference type="RefSeq" id="WP_353306329.1">
    <property type="nucleotide sequence ID" value="NZ_AP028955.1"/>
</dbReference>
<dbReference type="EMBL" id="AP028955">
    <property type="protein sequence ID" value="BET37443.1"/>
    <property type="molecule type" value="Genomic_DNA"/>
</dbReference>
<gene>
    <name evidence="1" type="ORF">SAP269_00320</name>
</gene>
<name>A0ABM8JKE5_9MOLU</name>
<evidence type="ECO:0000313" key="1">
    <source>
        <dbReference type="EMBL" id="BET37443.1"/>
    </source>
</evidence>
<evidence type="ECO:0000313" key="2">
    <source>
        <dbReference type="Proteomes" id="UP001473424"/>
    </source>
</evidence>
<protein>
    <submittedName>
        <fullName evidence="1">Uncharacterized protein</fullName>
    </submittedName>
</protein>
<dbReference type="Proteomes" id="UP001473424">
    <property type="component" value="Chromosome"/>
</dbReference>